<gene>
    <name evidence="1" type="ORF">EJ05DRAFT_476959</name>
</gene>
<dbReference type="Gene3D" id="3.40.50.1820">
    <property type="entry name" value="alpha/beta hydrolase"/>
    <property type="match status" value="1"/>
</dbReference>
<dbReference type="EMBL" id="ML996573">
    <property type="protein sequence ID" value="KAF2757748.1"/>
    <property type="molecule type" value="Genomic_DNA"/>
</dbReference>
<sequence>MDKAAALRCLKEVDFARIRTAAYAMKDDFKYTTRTFNWGPVIDGTFLRETLTEAVSGGRIDIDVAWATFNQHEGETFVPPGLRTANSTTAGGGYNSSEASFDGWLRGYLPGFTDADIADVKALYPGVGSTDTAAYGTTYERAGAIYRDSVLSCAGFWVAGAARRAGYLSEYARLPATHADDTKWVSGCLVSSLALRESVCVFVWMLTAM</sequence>
<dbReference type="InterPro" id="IPR029058">
    <property type="entry name" value="AB_hydrolase_fold"/>
</dbReference>
<proteinExistence type="predicted"/>
<organism evidence="1 2">
    <name type="scientific">Pseudovirgaria hyperparasitica</name>
    <dbReference type="NCBI Taxonomy" id="470096"/>
    <lineage>
        <taxon>Eukaryota</taxon>
        <taxon>Fungi</taxon>
        <taxon>Dikarya</taxon>
        <taxon>Ascomycota</taxon>
        <taxon>Pezizomycotina</taxon>
        <taxon>Dothideomycetes</taxon>
        <taxon>Dothideomycetes incertae sedis</taxon>
        <taxon>Acrospermales</taxon>
        <taxon>Acrospermaceae</taxon>
        <taxon>Pseudovirgaria</taxon>
    </lineage>
</organism>
<dbReference type="OrthoDB" id="408631at2759"/>
<dbReference type="Proteomes" id="UP000799437">
    <property type="component" value="Unassembled WGS sequence"/>
</dbReference>
<reference evidence="1" key="1">
    <citation type="journal article" date="2020" name="Stud. Mycol.">
        <title>101 Dothideomycetes genomes: a test case for predicting lifestyles and emergence of pathogens.</title>
        <authorList>
            <person name="Haridas S."/>
            <person name="Albert R."/>
            <person name="Binder M."/>
            <person name="Bloem J."/>
            <person name="Labutti K."/>
            <person name="Salamov A."/>
            <person name="Andreopoulos B."/>
            <person name="Baker S."/>
            <person name="Barry K."/>
            <person name="Bills G."/>
            <person name="Bluhm B."/>
            <person name="Cannon C."/>
            <person name="Castanera R."/>
            <person name="Culley D."/>
            <person name="Daum C."/>
            <person name="Ezra D."/>
            <person name="Gonzalez J."/>
            <person name="Henrissat B."/>
            <person name="Kuo A."/>
            <person name="Liang C."/>
            <person name="Lipzen A."/>
            <person name="Lutzoni F."/>
            <person name="Magnuson J."/>
            <person name="Mondo S."/>
            <person name="Nolan M."/>
            <person name="Ohm R."/>
            <person name="Pangilinan J."/>
            <person name="Park H.-J."/>
            <person name="Ramirez L."/>
            <person name="Alfaro M."/>
            <person name="Sun H."/>
            <person name="Tritt A."/>
            <person name="Yoshinaga Y."/>
            <person name="Zwiers L.-H."/>
            <person name="Turgeon B."/>
            <person name="Goodwin S."/>
            <person name="Spatafora J."/>
            <person name="Crous P."/>
            <person name="Grigoriev I."/>
        </authorList>
    </citation>
    <scope>NUCLEOTIDE SEQUENCE</scope>
    <source>
        <strain evidence="1">CBS 121739</strain>
    </source>
</reference>
<protein>
    <submittedName>
        <fullName evidence="1">Uncharacterized protein</fullName>
    </submittedName>
</protein>
<evidence type="ECO:0000313" key="1">
    <source>
        <dbReference type="EMBL" id="KAF2757748.1"/>
    </source>
</evidence>
<dbReference type="RefSeq" id="XP_033600199.1">
    <property type="nucleotide sequence ID" value="XM_033744150.1"/>
</dbReference>
<evidence type="ECO:0000313" key="2">
    <source>
        <dbReference type="Proteomes" id="UP000799437"/>
    </source>
</evidence>
<keyword evidence="2" id="KW-1185">Reference proteome</keyword>
<dbReference type="GeneID" id="54485204"/>
<dbReference type="AlphaFoldDB" id="A0A6A6W489"/>
<accession>A0A6A6W489</accession>
<name>A0A6A6W489_9PEZI</name>
<dbReference type="SUPFAM" id="SSF53474">
    <property type="entry name" value="alpha/beta-Hydrolases"/>
    <property type="match status" value="1"/>
</dbReference>